<keyword evidence="12 17" id="KW-1133">Transmembrane helix</keyword>
<keyword evidence="11" id="KW-0460">Magnesium</keyword>
<feature type="transmembrane region" description="Helical" evidence="17">
    <location>
        <begin position="216"/>
        <end position="237"/>
    </location>
</feature>
<proteinExistence type="inferred from homology"/>
<feature type="transmembrane region" description="Helical" evidence="17">
    <location>
        <begin position="297"/>
        <end position="316"/>
    </location>
</feature>
<dbReference type="PANTHER" id="PTHR13872">
    <property type="entry name" value="DOLICHYL-DIPHOSPHOOLIGOSACCHARIDE--PROTEIN GLYCOSYLTRANSFERASE SUBUNIT"/>
    <property type="match status" value="1"/>
</dbReference>
<dbReference type="GO" id="GO:0046872">
    <property type="term" value="F:metal ion binding"/>
    <property type="evidence" value="ECO:0007669"/>
    <property type="project" value="UniProtKB-KW"/>
</dbReference>
<dbReference type="Proteomes" id="UP000093069">
    <property type="component" value="Chromosome I"/>
</dbReference>
<evidence type="ECO:0000256" key="16">
    <source>
        <dbReference type="ARBA" id="ARBA00034066"/>
    </source>
</evidence>
<dbReference type="EMBL" id="CP015193">
    <property type="protein sequence ID" value="ASJ16066.1"/>
    <property type="molecule type" value="Genomic_DNA"/>
</dbReference>
<keyword evidence="14" id="KW-0464">Manganese</keyword>
<protein>
    <recommendedName>
        <fullName evidence="6">dolichyl-phosphooligosaccharide-protein glycotransferase</fullName>
        <ecNumber evidence="6">2.4.99.21</ecNumber>
    </recommendedName>
    <alternativeName>
        <fullName evidence="15">Oligosaccharyl transferase</fullName>
    </alternativeName>
</protein>
<evidence type="ECO:0000256" key="15">
    <source>
        <dbReference type="ARBA" id="ARBA00030679"/>
    </source>
</evidence>
<evidence type="ECO:0000256" key="2">
    <source>
        <dbReference type="ARBA" id="ARBA00001946"/>
    </source>
</evidence>
<feature type="transmembrane region" description="Helical" evidence="17">
    <location>
        <begin position="89"/>
        <end position="110"/>
    </location>
</feature>
<keyword evidence="7" id="KW-0328">Glycosyltransferase</keyword>
<dbReference type="KEGG" id="tch:CHITON_0533"/>
<evidence type="ECO:0000256" key="13">
    <source>
        <dbReference type="ARBA" id="ARBA00023136"/>
    </source>
</evidence>
<accession>A0A160VR97</accession>
<evidence type="ECO:0000313" key="18">
    <source>
        <dbReference type="EMBL" id="ASJ16066.1"/>
    </source>
</evidence>
<dbReference type="Gene3D" id="3.40.50.12610">
    <property type="match status" value="1"/>
</dbReference>
<dbReference type="GO" id="GO:0005886">
    <property type="term" value="C:plasma membrane"/>
    <property type="evidence" value="ECO:0007669"/>
    <property type="project" value="UniProtKB-SubCell"/>
</dbReference>
<sequence>MKREKYLLIGILTLAIVLRLLPLRFNYMLGYDPYFHLKYIEYSLEKGQWINFFPYAFGPWGMQVHNYHPLGLWMTPGYLSKVLHISPEVAFKLTPLIFGILTLVFLWYGLRKMYNDKVALLGTFLLSVSFAHIMRSCANYYRGDNYMLFWYSLVFLGFSIMFERPKVAYPLILLSLSFSSIFWQAYYPIFVLALVNALMLSIWGFLYGDKTTIKKVAVLVAGTLGSAVLAGILGRYFGYGMFGYDRSLPRQFTIFKVKFLGDAFLTYYIFLALATVAVLAVMLLLKERMSFRMKVAFIGVLALVSLFVLGKFYSGLSTLFKALPISETQRPSIGDFWEAYGLQIFLIPLAVLKFRKPDKWDFLILGTAIALLPMAFIWTRFFFIASIALSMLLALGFSSLKLKKTVATAVVTLVLLASFLHGFYYTYHLKPEMSDNWERALDYLANHSNVNDVVMVWWDYGNWVTYYSTRAPVAQIGPSAFVAKYYLGLVGNRSLMGMGVDYVIVALNYIYKSKAIVETAGLNPKTSGYGLLILYPAGREGGYLRFYGDGVNVLVGKDFIMTVHGQPVLPREVFIEDKSGIKSFRVDQKSDLYVYVNLNYNYAIVTNAKTFNTPMIRLLFTNGTPGYKLVYSDGGIIKVYKFEHPNVAVKREGSKIVMAFSDPVGSKLVVEGFLDNGTMVYRKVFNVKGMEELSLPQDLNGSVVVRYAYIGKYVLDRGVFRIDDLKG</sequence>
<evidence type="ECO:0000256" key="6">
    <source>
        <dbReference type="ARBA" id="ARBA00012602"/>
    </source>
</evidence>
<evidence type="ECO:0000256" key="17">
    <source>
        <dbReference type="SAM" id="Phobius"/>
    </source>
</evidence>
<evidence type="ECO:0000256" key="9">
    <source>
        <dbReference type="ARBA" id="ARBA00022692"/>
    </source>
</evidence>
<evidence type="ECO:0000313" key="20">
    <source>
        <dbReference type="Proteomes" id="UP000093069"/>
    </source>
</evidence>
<comment type="catalytic activity">
    <reaction evidence="16">
        <text>an archaeal dolichyl phosphooligosaccharide + [protein]-L-asparagine = an archaeal dolichyl phosphate + a glycoprotein with the oligosaccharide chain attached by N-beta-D-glycosyl linkage to a protein L-asparagine.</text>
        <dbReference type="EC" id="2.4.99.21"/>
    </reaction>
</comment>
<dbReference type="STRING" id="54262.CHITON_0533"/>
<dbReference type="EC" id="2.4.99.21" evidence="6"/>
<evidence type="ECO:0000256" key="5">
    <source>
        <dbReference type="ARBA" id="ARBA00010810"/>
    </source>
</evidence>
<evidence type="ECO:0000256" key="14">
    <source>
        <dbReference type="ARBA" id="ARBA00023211"/>
    </source>
</evidence>
<dbReference type="Proteomes" id="UP000250189">
    <property type="component" value="Chromosome"/>
</dbReference>
<keyword evidence="21" id="KW-1185">Reference proteome</keyword>
<reference evidence="19" key="2">
    <citation type="submission" date="2016-01" db="EMBL/GenBank/DDBJ databases">
        <authorList>
            <person name="Oliw E.H."/>
        </authorList>
    </citation>
    <scope>NUCLEOTIDE SEQUENCE</scope>
    <source>
        <strain evidence="19">1</strain>
    </source>
</reference>
<gene>
    <name evidence="18" type="ORF">A3L04_02705</name>
    <name evidence="19" type="ORF">CHITON_0533</name>
</gene>
<dbReference type="GeneID" id="33321449"/>
<keyword evidence="10" id="KW-0479">Metal-binding</keyword>
<evidence type="ECO:0000313" key="21">
    <source>
        <dbReference type="Proteomes" id="UP000250189"/>
    </source>
</evidence>
<comment type="cofactor">
    <cofactor evidence="1">
        <name>Mn(2+)</name>
        <dbReference type="ChEBI" id="CHEBI:29035"/>
    </cofactor>
</comment>
<name>A0A160VR97_9EURY</name>
<reference evidence="18 21" key="3">
    <citation type="submission" date="2016-04" db="EMBL/GenBank/DDBJ databases">
        <title>Complete genome sequence of Thermococcus chitonophagus type strain GC74.</title>
        <authorList>
            <person name="Oger P.M."/>
        </authorList>
    </citation>
    <scope>NUCLEOTIDE SEQUENCE [LARGE SCALE GENOMIC DNA]</scope>
    <source>
        <strain evidence="18 21">GC74</strain>
    </source>
</reference>
<dbReference type="EMBL" id="LN999010">
    <property type="protein sequence ID" value="CUX77312.1"/>
    <property type="molecule type" value="Genomic_DNA"/>
</dbReference>
<dbReference type="PANTHER" id="PTHR13872:SF1">
    <property type="entry name" value="DOLICHYL-DIPHOSPHOOLIGOSACCHARIDE--PROTEIN GLYCOSYLTRANSFERASE SUBUNIT STT3B"/>
    <property type="match status" value="1"/>
</dbReference>
<dbReference type="RefSeq" id="WP_068576502.1">
    <property type="nucleotide sequence ID" value="NZ_CP015193.1"/>
</dbReference>
<dbReference type="UniPathway" id="UPA00378"/>
<keyword evidence="9 17" id="KW-0812">Transmembrane</keyword>
<evidence type="ECO:0000256" key="11">
    <source>
        <dbReference type="ARBA" id="ARBA00022842"/>
    </source>
</evidence>
<comment type="pathway">
    <text evidence="4">Protein modification; protein glycosylation.</text>
</comment>
<evidence type="ECO:0000256" key="12">
    <source>
        <dbReference type="ARBA" id="ARBA00022989"/>
    </source>
</evidence>
<evidence type="ECO:0000256" key="10">
    <source>
        <dbReference type="ARBA" id="ARBA00022723"/>
    </source>
</evidence>
<evidence type="ECO:0000256" key="8">
    <source>
        <dbReference type="ARBA" id="ARBA00022679"/>
    </source>
</evidence>
<evidence type="ECO:0000256" key="3">
    <source>
        <dbReference type="ARBA" id="ARBA00004651"/>
    </source>
</evidence>
<comment type="subcellular location">
    <subcellularLocation>
        <location evidence="3">Cell membrane</location>
        <topology evidence="3">Multi-pass membrane protein</topology>
    </subcellularLocation>
</comment>
<feature type="transmembrane region" description="Helical" evidence="17">
    <location>
        <begin position="146"/>
        <end position="162"/>
    </location>
</feature>
<reference evidence="20" key="1">
    <citation type="submission" date="2016-01" db="EMBL/GenBank/DDBJ databases">
        <authorList>
            <person name="Vorgias C.E."/>
        </authorList>
    </citation>
    <scope>NUCLEOTIDE SEQUENCE [LARGE SCALE GENOMIC DNA]</scope>
</reference>
<evidence type="ECO:0000256" key="4">
    <source>
        <dbReference type="ARBA" id="ARBA00004922"/>
    </source>
</evidence>
<feature type="transmembrane region" description="Helical" evidence="17">
    <location>
        <begin position="265"/>
        <end position="285"/>
    </location>
</feature>
<feature type="transmembrane region" description="Helical" evidence="17">
    <location>
        <begin position="362"/>
        <end position="395"/>
    </location>
</feature>
<evidence type="ECO:0000256" key="7">
    <source>
        <dbReference type="ARBA" id="ARBA00022676"/>
    </source>
</evidence>
<keyword evidence="13 17" id="KW-0472">Membrane</keyword>
<evidence type="ECO:0000256" key="1">
    <source>
        <dbReference type="ARBA" id="ARBA00001936"/>
    </source>
</evidence>
<comment type="similarity">
    <text evidence="5">Belongs to the STT3 family.</text>
</comment>
<dbReference type="AlphaFoldDB" id="A0A160VR97"/>
<organism evidence="19 20">
    <name type="scientific">Thermococcus chitonophagus</name>
    <dbReference type="NCBI Taxonomy" id="54262"/>
    <lineage>
        <taxon>Archaea</taxon>
        <taxon>Methanobacteriati</taxon>
        <taxon>Methanobacteriota</taxon>
        <taxon>Thermococci</taxon>
        <taxon>Thermococcales</taxon>
        <taxon>Thermococcaceae</taxon>
        <taxon>Thermococcus</taxon>
    </lineage>
</organism>
<evidence type="ECO:0000313" key="19">
    <source>
        <dbReference type="EMBL" id="CUX77312.1"/>
    </source>
</evidence>
<keyword evidence="8 19" id="KW-0808">Transferase</keyword>
<dbReference type="OrthoDB" id="82393at2157"/>
<dbReference type="InterPro" id="IPR003674">
    <property type="entry name" value="Oligo_trans_STT3"/>
</dbReference>
<comment type="cofactor">
    <cofactor evidence="2">
        <name>Mg(2+)</name>
        <dbReference type="ChEBI" id="CHEBI:18420"/>
    </cofactor>
</comment>
<feature type="transmembrane region" description="Helical" evidence="17">
    <location>
        <begin position="189"/>
        <end position="207"/>
    </location>
</feature>
<feature type="transmembrane region" description="Helical" evidence="17">
    <location>
        <begin position="407"/>
        <end position="427"/>
    </location>
</feature>
<dbReference type="GO" id="GO:0004576">
    <property type="term" value="F:oligosaccharyl transferase activity"/>
    <property type="evidence" value="ECO:0007669"/>
    <property type="project" value="InterPro"/>
</dbReference>